<dbReference type="Proteomes" id="UP000632063">
    <property type="component" value="Unassembled WGS sequence"/>
</dbReference>
<evidence type="ECO:0000313" key="2">
    <source>
        <dbReference type="Proteomes" id="UP000632063"/>
    </source>
</evidence>
<name>A0ABR9CJI5_9HYPH</name>
<dbReference type="RefSeq" id="WP_192147119.1">
    <property type="nucleotide sequence ID" value="NZ_JACYXI010000002.1"/>
</dbReference>
<reference evidence="1 2" key="2">
    <citation type="journal article" date="2021" name="Int. J. Syst. Evol. Microbiol.">
        <title>Roseibium litorale sp. nov., isolated from a tidal flat sediment and proposal for the reclassification of Labrenzia polysiphoniae as Roseibium polysiphoniae comb. nov.</title>
        <authorList>
            <person name="Liu Y."/>
            <person name="Pei T."/>
            <person name="Du J."/>
            <person name="Chao M."/>
            <person name="Deng M.R."/>
            <person name="Zhu H."/>
        </authorList>
    </citation>
    <scope>NUCLEOTIDE SEQUENCE [LARGE SCALE GENOMIC DNA]</scope>
    <source>
        <strain evidence="1 2">4C16A</strain>
    </source>
</reference>
<sequence>MDLKSFVKAALNDVMDAVQETIVDRQKAEKIGYVNPKVVNPDEMEIDTIKFDIAISAGTKTKGGGEAGIEVWSVKIGANGERESEASNVSRVEFTLGVSWPFTEVTDAKKLIRVS</sequence>
<protein>
    <recommendedName>
        <fullName evidence="3">HK97 gp10 family phage protein</fullName>
    </recommendedName>
</protein>
<gene>
    <name evidence="1" type="ORF">IG616_05480</name>
</gene>
<evidence type="ECO:0000313" key="1">
    <source>
        <dbReference type="EMBL" id="MBD8890986.1"/>
    </source>
</evidence>
<keyword evidence="2" id="KW-1185">Reference proteome</keyword>
<reference evidence="2" key="1">
    <citation type="submission" date="2020-09" db="EMBL/GenBank/DDBJ databases">
        <title>The genome sequence of strain Labrenzia suaedae 4C16A.</title>
        <authorList>
            <person name="Liu Y."/>
        </authorList>
    </citation>
    <scope>NUCLEOTIDE SEQUENCE [LARGE SCALE GENOMIC DNA]</scope>
    <source>
        <strain evidence="2">4C16A</strain>
    </source>
</reference>
<proteinExistence type="predicted"/>
<accession>A0ABR9CJI5</accession>
<dbReference type="EMBL" id="JACYXI010000002">
    <property type="protein sequence ID" value="MBD8890986.1"/>
    <property type="molecule type" value="Genomic_DNA"/>
</dbReference>
<comment type="caution">
    <text evidence="1">The sequence shown here is derived from an EMBL/GenBank/DDBJ whole genome shotgun (WGS) entry which is preliminary data.</text>
</comment>
<evidence type="ECO:0008006" key="3">
    <source>
        <dbReference type="Google" id="ProtNLM"/>
    </source>
</evidence>
<organism evidence="1 2">
    <name type="scientific">Roseibium litorale</name>
    <dbReference type="NCBI Taxonomy" id="2803841"/>
    <lineage>
        <taxon>Bacteria</taxon>
        <taxon>Pseudomonadati</taxon>
        <taxon>Pseudomonadota</taxon>
        <taxon>Alphaproteobacteria</taxon>
        <taxon>Hyphomicrobiales</taxon>
        <taxon>Stappiaceae</taxon>
        <taxon>Roseibium</taxon>
    </lineage>
</organism>